<organism evidence="6">
    <name type="scientific">Perkinsus marinus (strain ATCC 50983 / TXsc)</name>
    <dbReference type="NCBI Taxonomy" id="423536"/>
    <lineage>
        <taxon>Eukaryota</taxon>
        <taxon>Sar</taxon>
        <taxon>Alveolata</taxon>
        <taxon>Perkinsozoa</taxon>
        <taxon>Perkinsea</taxon>
        <taxon>Perkinsida</taxon>
        <taxon>Perkinsidae</taxon>
        <taxon>Perkinsus</taxon>
    </lineage>
</organism>
<name>C5L699_PERM5</name>
<dbReference type="RefSeq" id="XP_002775910.1">
    <property type="nucleotide sequence ID" value="XM_002775864.1"/>
</dbReference>
<dbReference type="OrthoDB" id="431356at2759"/>
<keyword evidence="3" id="KW-0695">RNA-directed DNA polymerase</keyword>
<dbReference type="EMBL" id="GG679756">
    <property type="protein sequence ID" value="EER07726.1"/>
    <property type="molecule type" value="Genomic_DNA"/>
</dbReference>
<evidence type="ECO:0000313" key="5">
    <source>
        <dbReference type="EMBL" id="EER07726.1"/>
    </source>
</evidence>
<dbReference type="GO" id="GO:0004190">
    <property type="term" value="F:aspartic-type endopeptidase activity"/>
    <property type="evidence" value="ECO:0007669"/>
    <property type="project" value="InterPro"/>
</dbReference>
<dbReference type="InterPro" id="IPR043128">
    <property type="entry name" value="Rev_trsase/Diguanyl_cyclase"/>
</dbReference>
<keyword evidence="2" id="KW-0548">Nucleotidyltransferase</keyword>
<evidence type="ECO:0000256" key="1">
    <source>
        <dbReference type="ARBA" id="ARBA00022679"/>
    </source>
</evidence>
<dbReference type="GO" id="GO:0003676">
    <property type="term" value="F:nucleic acid binding"/>
    <property type="evidence" value="ECO:0007669"/>
    <property type="project" value="InterPro"/>
</dbReference>
<evidence type="ECO:0000256" key="3">
    <source>
        <dbReference type="ARBA" id="ARBA00022918"/>
    </source>
</evidence>
<dbReference type="Gene3D" id="3.30.420.10">
    <property type="entry name" value="Ribonuclease H-like superfamily/Ribonuclease H"/>
    <property type="match status" value="1"/>
</dbReference>
<evidence type="ECO:0000256" key="2">
    <source>
        <dbReference type="ARBA" id="ARBA00022695"/>
    </source>
</evidence>
<gene>
    <name evidence="5" type="ORF">Pmar_PMAR029015</name>
</gene>
<keyword evidence="1" id="KW-0808">Transferase</keyword>
<proteinExistence type="predicted"/>
<dbReference type="InParanoid" id="C5L699"/>
<dbReference type="InterPro" id="IPR036397">
    <property type="entry name" value="RNaseH_sf"/>
</dbReference>
<evidence type="ECO:0000313" key="6">
    <source>
        <dbReference type="Proteomes" id="UP000007800"/>
    </source>
</evidence>
<dbReference type="Proteomes" id="UP000007800">
    <property type="component" value="Unassembled WGS sequence"/>
</dbReference>
<keyword evidence="6" id="KW-1185">Reference proteome</keyword>
<dbReference type="InterPro" id="IPR043502">
    <property type="entry name" value="DNA/RNA_pol_sf"/>
</dbReference>
<feature type="compositionally biased region" description="Low complexity" evidence="4">
    <location>
        <begin position="1368"/>
        <end position="1386"/>
    </location>
</feature>
<dbReference type="SUPFAM" id="SSF56672">
    <property type="entry name" value="DNA/RNA polymerases"/>
    <property type="match status" value="1"/>
</dbReference>
<accession>C5L699</accession>
<dbReference type="InterPro" id="IPR001969">
    <property type="entry name" value="Aspartic_peptidase_AS"/>
</dbReference>
<sequence>MVRSVPATVNPLISPSPGKPYPCSGSGAPVDALCLNSSLPGTQQQFPLSEVSLHLRLTQGPHTLPVTGIVDTGASASYLVSTTSLSHLPFDSVSAPNPAKVQLADGRCIRVNALLQLSVAVWDISVREWFADVDHTFRFLPLQVADSAPSSNDVRPKPYCLIGRDLIDHWQILCAGISGAWITDRQVYGSLQQHANNHIPDVCVQTVREASLAESLFYTTDNLTKKVESSDFSALPLAPTFAGSVTVRLSPQVEAELHTLWRSIAARGWLDVGCSGSYCTRIRPLFPVERLDFPGQTYVAELWIPKLSLPRIKVSDYAGAMYRRLTPALQQTYSELVSDFVTKGFWVEAPPTGTTSCPTPVANVFLVSSKPTPQQPLKSRLVCDLRPVNSALPPAPLNGGPGLFHILCAVRLVAPPALITADIKSAFYSVHISAESGTASITMKTAIGTYTSIRVTFGIAAGPLALRGTLGVGVASYRDSDIASGSWLHDYFDDLVLAGMPVAVARDLCHLLHFLCLAGFLSQEKKLAVATATDDIQGMRSVFKEHHVDATVGNTVSIFNVAFSYVTKAGRTLLTTDCRRSLRLGRALEFFRREAPLSQKLTKKDYFGVSGLLSFDCAKLHASARMLADVLRSIIGGCFADIGWDVPCDLSLLSDDYKQAYLEVLQWGREICELEAQPCSHAVTVRRDVSEAISLEVSSDASLFGGGLAIYAGGELVYEDAVRFSRCQTLHSSNRRELRLCLLALRKVAEISEYCAKSACKKRRGVPVNVCFRCDNRPSLAWIRSGSLKLQSSKLLERRAIVRLVDSIGSELDIIRKHGTLSLEFIPGSANAHADALSRLLDRPVQGANNRCLGEVLIPRKGGEVLDTREILGDECCAIFDPEKRSVESPSPEEIFLCNDFPASAEGSQLLQLAADSCCLLSDDVGLESPRCSNGLSPLFLIDDSCRSTSLLSGTLCTADTIFSVRDTIGRVSSDVRRVDGVLSIGDEPIIESIARDCYDLESALWRVRVVRLLLQAWRAVIGSGTPPQADVVFGYAGCYDRSNLAVAARSAQRNMLTANDGKNTRSYLGDCKPQDGGPLHLLSCSDCPEVYVFRSGLPSGEAILSFYIPRTATVLRRLILLDAHRRSLHSGLSGTLAAVNHFHLSAVVSAARDVISCCIACRLAYAVRGWHSPPGYGDGELTAEEMSRYPPYTFATADVIALGEGIKAVSVQCRFTRHCIWRDLPSGVESTANVVSTLIRIQAITGGMKILWVDCACYFRSREFRESSWTKLSAEVRLLPRHAPWTGSHERHHRSMLNYLRNITRNSAGRDQAQLFLRQLHPACSLIDEANRLTREIRPQDNLAFELAVMQTAVPESVQYCGTNGESPVRSSRSSPIRRSAPFSPKSAHSAAESPRKGGMPVEEPVLPMTLVVRLIQRPPPKIGTEDMVKWRKAVNDVVEKIRARKRLEPHAVSPTLSTSVHGLSQEVADLLGISPSRDAEPLHNALSDGSGHIKAGAALPTAPTEISVWSFAKFEQRLSQIRDIHRLTTGDDCIDLEHYLADNPGESRCAV</sequence>
<dbReference type="Gene3D" id="3.30.70.270">
    <property type="match status" value="1"/>
</dbReference>
<dbReference type="GeneID" id="9042675"/>
<protein>
    <submittedName>
        <fullName evidence="5">Uncharacterized protein</fullName>
    </submittedName>
</protein>
<dbReference type="GO" id="GO:0006508">
    <property type="term" value="P:proteolysis"/>
    <property type="evidence" value="ECO:0007669"/>
    <property type="project" value="InterPro"/>
</dbReference>
<dbReference type="InterPro" id="IPR012337">
    <property type="entry name" value="RNaseH-like_sf"/>
</dbReference>
<dbReference type="Gene3D" id="3.10.10.10">
    <property type="entry name" value="HIV Type 1 Reverse Transcriptase, subunit A, domain 1"/>
    <property type="match status" value="1"/>
</dbReference>
<evidence type="ECO:0000256" key="4">
    <source>
        <dbReference type="SAM" id="MobiDB-lite"/>
    </source>
</evidence>
<reference evidence="5 6" key="1">
    <citation type="submission" date="2008-07" db="EMBL/GenBank/DDBJ databases">
        <authorList>
            <person name="El-Sayed N."/>
            <person name="Caler E."/>
            <person name="Inman J."/>
            <person name="Amedeo P."/>
            <person name="Hass B."/>
            <person name="Wortman J."/>
        </authorList>
    </citation>
    <scope>NUCLEOTIDE SEQUENCE [LARGE SCALE GENOMIC DNA]</scope>
    <source>
        <strain evidence="6">ATCC 50983 / TXsc</strain>
    </source>
</reference>
<dbReference type="PROSITE" id="PS00141">
    <property type="entry name" value="ASP_PROTEASE"/>
    <property type="match status" value="1"/>
</dbReference>
<dbReference type="SUPFAM" id="SSF53098">
    <property type="entry name" value="Ribonuclease H-like"/>
    <property type="match status" value="1"/>
</dbReference>
<feature type="region of interest" description="Disordered" evidence="4">
    <location>
        <begin position="1361"/>
        <end position="1404"/>
    </location>
</feature>
<dbReference type="GO" id="GO:0003964">
    <property type="term" value="F:RNA-directed DNA polymerase activity"/>
    <property type="evidence" value="ECO:0007669"/>
    <property type="project" value="UniProtKB-KW"/>
</dbReference>